<dbReference type="PANTHER" id="PTHR21320:SF3">
    <property type="entry name" value="CYTOCHROME C OXIDASE ASSEMBLY PROTEIN COX11, MITOCHONDRIAL-RELATED"/>
    <property type="match status" value="1"/>
</dbReference>
<keyword evidence="12" id="KW-1185">Reference proteome</keyword>
<keyword evidence="7 10" id="KW-1133">Transmembrane helix</keyword>
<comment type="similarity">
    <text evidence="3">Belongs to the COX11/CtaG family.</text>
</comment>
<evidence type="ECO:0000256" key="3">
    <source>
        <dbReference type="ARBA" id="ARBA00009620"/>
    </source>
</evidence>
<evidence type="ECO:0000256" key="4">
    <source>
        <dbReference type="ARBA" id="ARBA00015384"/>
    </source>
</evidence>
<dbReference type="NCBIfam" id="NF003465">
    <property type="entry name" value="PRK05089.1"/>
    <property type="match status" value="1"/>
</dbReference>
<keyword evidence="8" id="KW-0186">Copper</keyword>
<evidence type="ECO:0000256" key="5">
    <source>
        <dbReference type="ARBA" id="ARBA00022692"/>
    </source>
</evidence>
<keyword evidence="6" id="KW-0735">Signal-anchor</keyword>
<evidence type="ECO:0000313" key="11">
    <source>
        <dbReference type="EMBL" id="OIZ95977.1"/>
    </source>
</evidence>
<dbReference type="InterPro" id="IPR007533">
    <property type="entry name" value="Cyt_c_oxidase_assmbl_CtaG"/>
</dbReference>
<dbReference type="SUPFAM" id="SSF110111">
    <property type="entry name" value="Ctag/Cox11"/>
    <property type="match status" value="1"/>
</dbReference>
<dbReference type="Gene3D" id="2.60.370.10">
    <property type="entry name" value="Ctag/Cox11"/>
    <property type="match status" value="1"/>
</dbReference>
<feature type="transmembrane region" description="Helical" evidence="10">
    <location>
        <begin position="12"/>
        <end position="35"/>
    </location>
</feature>
<proteinExistence type="inferred from homology"/>
<evidence type="ECO:0000313" key="12">
    <source>
        <dbReference type="Proteomes" id="UP000183924"/>
    </source>
</evidence>
<accession>A0A1J8NKM4</accession>
<dbReference type="PANTHER" id="PTHR21320">
    <property type="entry name" value="CYTOCHROME C OXIDASE ASSEMBLY PROTEIN COX11-RELATED"/>
    <property type="match status" value="1"/>
</dbReference>
<name>A0A1J8NKM4_9COXI</name>
<comment type="caution">
    <text evidence="11">The sequence shown here is derived from an EMBL/GenBank/DDBJ whole genome shotgun (WGS) entry which is preliminary data.</text>
</comment>
<evidence type="ECO:0000256" key="8">
    <source>
        <dbReference type="ARBA" id="ARBA00023008"/>
    </source>
</evidence>
<reference evidence="11 12" key="1">
    <citation type="submission" date="2016-03" db="EMBL/GenBank/DDBJ databases">
        <title>Comparative genomics of Rickettsiella.</title>
        <authorList>
            <person name="Chandler C."/>
            <person name="Wang Y."/>
        </authorList>
    </citation>
    <scope>NUCLEOTIDE SEQUENCE [LARGE SCALE GENOMIC DNA]</scope>
    <source>
        <strain evidence="11 12">RCFS May 2013</strain>
    </source>
</reference>
<dbReference type="InterPro" id="IPR023471">
    <property type="entry name" value="CtaG/Cox11_dom_sf"/>
</dbReference>
<dbReference type="GO" id="GO:0005507">
    <property type="term" value="F:copper ion binding"/>
    <property type="evidence" value="ECO:0007669"/>
    <property type="project" value="InterPro"/>
</dbReference>
<evidence type="ECO:0000256" key="1">
    <source>
        <dbReference type="ARBA" id="ARBA00004007"/>
    </source>
</evidence>
<organism evidence="11 12">
    <name type="scientific">Candidatus Rickettsiella isopodorum</name>
    <dbReference type="NCBI Taxonomy" id="1225476"/>
    <lineage>
        <taxon>Bacteria</taxon>
        <taxon>Pseudomonadati</taxon>
        <taxon>Pseudomonadota</taxon>
        <taxon>Gammaproteobacteria</taxon>
        <taxon>Legionellales</taxon>
        <taxon>Coxiellaceae</taxon>
        <taxon>Rickettsiella</taxon>
    </lineage>
</organism>
<keyword evidence="5 10" id="KW-0812">Transmembrane</keyword>
<dbReference type="Proteomes" id="UP000183924">
    <property type="component" value="Unassembled WGS sequence"/>
</dbReference>
<keyword evidence="9 10" id="KW-0472">Membrane</keyword>
<gene>
    <name evidence="11" type="ORF">A1D18_00970</name>
</gene>
<dbReference type="PIRSF" id="PIRSF005413">
    <property type="entry name" value="COX11"/>
    <property type="match status" value="1"/>
</dbReference>
<comment type="subcellular location">
    <subcellularLocation>
        <location evidence="2">Cell inner membrane</location>
        <topology evidence="2">Single-pass type II membrane protein</topology>
        <orientation evidence="2">Periplasmic side</orientation>
    </subcellularLocation>
</comment>
<dbReference type="OrthoDB" id="9804841at2"/>
<dbReference type="RefSeq" id="WP_071661956.1">
    <property type="nucleotide sequence ID" value="NZ_LUKY01000028.1"/>
</dbReference>
<dbReference type="Pfam" id="PF04442">
    <property type="entry name" value="CtaG_Cox11"/>
    <property type="match status" value="1"/>
</dbReference>
<dbReference type="STRING" id="1225476.A1D18_00970"/>
<protein>
    <recommendedName>
        <fullName evidence="4">Cytochrome c oxidase assembly protein CtaG</fullName>
    </recommendedName>
</protein>
<evidence type="ECO:0000256" key="7">
    <source>
        <dbReference type="ARBA" id="ARBA00022989"/>
    </source>
</evidence>
<evidence type="ECO:0000256" key="2">
    <source>
        <dbReference type="ARBA" id="ARBA00004382"/>
    </source>
</evidence>
<dbReference type="AlphaFoldDB" id="A0A1J8NKM4"/>
<dbReference type="GO" id="GO:0005886">
    <property type="term" value="C:plasma membrane"/>
    <property type="evidence" value="ECO:0007669"/>
    <property type="project" value="UniProtKB-SubCell"/>
</dbReference>
<evidence type="ECO:0000256" key="9">
    <source>
        <dbReference type="ARBA" id="ARBA00023136"/>
    </source>
</evidence>
<evidence type="ECO:0000256" key="6">
    <source>
        <dbReference type="ARBA" id="ARBA00022968"/>
    </source>
</evidence>
<evidence type="ECO:0000256" key="10">
    <source>
        <dbReference type="SAM" id="Phobius"/>
    </source>
</evidence>
<comment type="function">
    <text evidence="1">Exerts its effect at some terminal stage of cytochrome c oxidase synthesis, probably by being involved in the insertion of the copper B into subunit I.</text>
</comment>
<sequence length="192" mass="21848">MTVRIAKLSNKKILILLCFTTLSMFGFGFAMIPLYNVLCKNLGINGKTDKNAYVTSNEIDLSRNIRVEFMTNNNNYLPWDFYPRLQHIQLHPGENILIYFAAKNNSNRPMTVQAIPSVSPGLAARYLKKTECFCFTQQTFNPGQQRDMPVLFHIDQHLPKNINTITLAYTLFDTSGLKHAKIAPQTLGHIPI</sequence>
<dbReference type="EMBL" id="LUKY01000028">
    <property type="protein sequence ID" value="OIZ95977.1"/>
    <property type="molecule type" value="Genomic_DNA"/>
</dbReference>